<dbReference type="OrthoDB" id="2900838at2759"/>
<dbReference type="InterPro" id="IPR012340">
    <property type="entry name" value="NA-bd_OB-fold"/>
</dbReference>
<protein>
    <recommendedName>
        <fullName evidence="7">Nucleic acid-binding protein</fullName>
    </recommendedName>
</protein>
<organism evidence="5 6">
    <name type="scientific">Gymnopus androsaceus JB14</name>
    <dbReference type="NCBI Taxonomy" id="1447944"/>
    <lineage>
        <taxon>Eukaryota</taxon>
        <taxon>Fungi</taxon>
        <taxon>Dikarya</taxon>
        <taxon>Basidiomycota</taxon>
        <taxon>Agaricomycotina</taxon>
        <taxon>Agaricomycetes</taxon>
        <taxon>Agaricomycetidae</taxon>
        <taxon>Agaricales</taxon>
        <taxon>Marasmiineae</taxon>
        <taxon>Omphalotaceae</taxon>
        <taxon>Gymnopus</taxon>
    </lineage>
</organism>
<keyword evidence="2" id="KW-0238">DNA-binding</keyword>
<evidence type="ECO:0000256" key="4">
    <source>
        <dbReference type="SAM" id="MobiDB-lite"/>
    </source>
</evidence>
<feature type="region of interest" description="Disordered" evidence="4">
    <location>
        <begin position="190"/>
        <end position="216"/>
    </location>
</feature>
<evidence type="ECO:0008006" key="7">
    <source>
        <dbReference type="Google" id="ProtNLM"/>
    </source>
</evidence>
<name>A0A6A4IJ01_9AGAR</name>
<proteinExistence type="predicted"/>
<evidence type="ECO:0000256" key="3">
    <source>
        <dbReference type="ARBA" id="ARBA00023242"/>
    </source>
</evidence>
<dbReference type="SUPFAM" id="SSF50249">
    <property type="entry name" value="Nucleic acid-binding proteins"/>
    <property type="match status" value="1"/>
</dbReference>
<keyword evidence="3" id="KW-0539">Nucleus</keyword>
<dbReference type="Proteomes" id="UP000799118">
    <property type="component" value="Unassembled WGS sequence"/>
</dbReference>
<sequence length="305" mass="34959">MLLESGARDSIRRVSISQLYKAVLPFGDEKALFQIDGRSVKKVMLVANILRKTETEKQIAYTINDGTAQIVARYWRDPSEARDDFEYNPEELRFVRVVGEINQYKMTDGDRRSLILRSMEYIHDVHEIFFHAMNVITDTQTAQYGPPPIAYSEPELQPQPGPDATESEELEIRLQNYSENVPETPAKVRKARYMPPPSPNTPRPRRVPEGNAEAGPSKLPAAPLFFNAPADKELLSSKTLTEIVVLVIREGMRTLRHSHPSAAYEGLERNDIVERVLKRRHASSSQVNEAISWLKRREVYLRNYR</sequence>
<dbReference type="EMBL" id="ML769387">
    <property type="protein sequence ID" value="KAE9409643.1"/>
    <property type="molecule type" value="Genomic_DNA"/>
</dbReference>
<keyword evidence="6" id="KW-1185">Reference proteome</keyword>
<comment type="subcellular location">
    <subcellularLocation>
        <location evidence="1">Nucleus</location>
    </subcellularLocation>
</comment>
<dbReference type="GO" id="GO:0005634">
    <property type="term" value="C:nucleus"/>
    <property type="evidence" value="ECO:0007669"/>
    <property type="project" value="UniProtKB-SubCell"/>
</dbReference>
<evidence type="ECO:0000313" key="5">
    <source>
        <dbReference type="EMBL" id="KAE9409643.1"/>
    </source>
</evidence>
<accession>A0A6A4IJ01</accession>
<evidence type="ECO:0000256" key="1">
    <source>
        <dbReference type="ARBA" id="ARBA00004123"/>
    </source>
</evidence>
<reference evidence="5" key="1">
    <citation type="journal article" date="2019" name="Environ. Microbiol.">
        <title>Fungal ecological strategies reflected in gene transcription - a case study of two litter decomposers.</title>
        <authorList>
            <person name="Barbi F."/>
            <person name="Kohler A."/>
            <person name="Barry K."/>
            <person name="Baskaran P."/>
            <person name="Daum C."/>
            <person name="Fauchery L."/>
            <person name="Ihrmark K."/>
            <person name="Kuo A."/>
            <person name="LaButti K."/>
            <person name="Lipzen A."/>
            <person name="Morin E."/>
            <person name="Grigoriev I.V."/>
            <person name="Henrissat B."/>
            <person name="Lindahl B."/>
            <person name="Martin F."/>
        </authorList>
    </citation>
    <scope>NUCLEOTIDE SEQUENCE</scope>
    <source>
        <strain evidence="5">JB14</strain>
    </source>
</reference>
<feature type="region of interest" description="Disordered" evidence="4">
    <location>
        <begin position="145"/>
        <end position="167"/>
    </location>
</feature>
<evidence type="ECO:0000313" key="6">
    <source>
        <dbReference type="Proteomes" id="UP000799118"/>
    </source>
</evidence>
<dbReference type="PANTHER" id="PTHR13989">
    <property type="entry name" value="REPLICATION PROTEIN A-RELATED"/>
    <property type="match status" value="1"/>
</dbReference>
<dbReference type="AlphaFoldDB" id="A0A6A4IJ01"/>
<dbReference type="Gene3D" id="2.40.50.140">
    <property type="entry name" value="Nucleic acid-binding proteins"/>
    <property type="match status" value="1"/>
</dbReference>
<evidence type="ECO:0000256" key="2">
    <source>
        <dbReference type="ARBA" id="ARBA00023125"/>
    </source>
</evidence>
<dbReference type="GO" id="GO:0003677">
    <property type="term" value="F:DNA binding"/>
    <property type="evidence" value="ECO:0007669"/>
    <property type="project" value="UniProtKB-KW"/>
</dbReference>
<dbReference type="InterPro" id="IPR040260">
    <property type="entry name" value="RFA2-like"/>
</dbReference>
<gene>
    <name evidence="5" type="ORF">BT96DRAFT_530740</name>
</gene>
<dbReference type="PANTHER" id="PTHR13989:SF16">
    <property type="entry name" value="REPLICATION PROTEIN A2"/>
    <property type="match status" value="1"/>
</dbReference>